<evidence type="ECO:0000313" key="2">
    <source>
        <dbReference type="EMBL" id="KNE55373.1"/>
    </source>
</evidence>
<dbReference type="PANTHER" id="PTHR11803:SF58">
    <property type="entry name" value="PROTEIN HMF1-RELATED"/>
    <property type="match status" value="1"/>
</dbReference>
<keyword evidence="3" id="KW-1185">Reference proteome</keyword>
<dbReference type="NCBIfam" id="TIGR00004">
    <property type="entry name" value="Rid family detoxifying hydrolase"/>
    <property type="match status" value="1"/>
</dbReference>
<dbReference type="InterPro" id="IPR035959">
    <property type="entry name" value="RutC-like_sf"/>
</dbReference>
<feature type="non-terminal residue" evidence="2">
    <location>
        <position position="123"/>
    </location>
</feature>
<dbReference type="InterPro" id="IPR019897">
    <property type="entry name" value="RidA_CS"/>
</dbReference>
<dbReference type="SUPFAM" id="SSF55298">
    <property type="entry name" value="YjgF-like"/>
    <property type="match status" value="1"/>
</dbReference>
<reference evidence="2 3" key="1">
    <citation type="submission" date="2009-11" db="EMBL/GenBank/DDBJ databases">
        <title>Annotation of Allomyces macrogynus ATCC 38327.</title>
        <authorList>
            <consortium name="The Broad Institute Genome Sequencing Platform"/>
            <person name="Russ C."/>
            <person name="Cuomo C."/>
            <person name="Burger G."/>
            <person name="Gray M.W."/>
            <person name="Holland P.W.H."/>
            <person name="King N."/>
            <person name="Lang F.B.F."/>
            <person name="Roger A.J."/>
            <person name="Ruiz-Trillo I."/>
            <person name="Young S.K."/>
            <person name="Zeng Q."/>
            <person name="Gargeya S."/>
            <person name="Fitzgerald M."/>
            <person name="Haas B."/>
            <person name="Abouelleil A."/>
            <person name="Alvarado L."/>
            <person name="Arachchi H.M."/>
            <person name="Berlin A."/>
            <person name="Chapman S.B."/>
            <person name="Gearin G."/>
            <person name="Goldberg J."/>
            <person name="Griggs A."/>
            <person name="Gujja S."/>
            <person name="Hansen M."/>
            <person name="Heiman D."/>
            <person name="Howarth C."/>
            <person name="Larimer J."/>
            <person name="Lui A."/>
            <person name="MacDonald P.J.P."/>
            <person name="McCowen C."/>
            <person name="Montmayeur A."/>
            <person name="Murphy C."/>
            <person name="Neiman D."/>
            <person name="Pearson M."/>
            <person name="Priest M."/>
            <person name="Roberts A."/>
            <person name="Saif S."/>
            <person name="Shea T."/>
            <person name="Sisk P."/>
            <person name="Stolte C."/>
            <person name="Sykes S."/>
            <person name="Wortman J."/>
            <person name="Nusbaum C."/>
            <person name="Birren B."/>
        </authorList>
    </citation>
    <scope>NUCLEOTIDE SEQUENCE [LARGE SCALE GENOMIC DNA]</scope>
    <source>
        <strain evidence="2 3">ATCC 38327</strain>
    </source>
</reference>
<dbReference type="PROSITE" id="PS01094">
    <property type="entry name" value="UPF0076"/>
    <property type="match status" value="1"/>
</dbReference>
<protein>
    <submittedName>
        <fullName evidence="2">Uncharacterized protein</fullName>
    </submittedName>
</protein>
<dbReference type="eggNOG" id="KOG2317">
    <property type="taxonomic scope" value="Eukaryota"/>
</dbReference>
<dbReference type="InterPro" id="IPR006175">
    <property type="entry name" value="YjgF/YER057c/UK114"/>
</dbReference>
<dbReference type="InterPro" id="IPR006056">
    <property type="entry name" value="RidA"/>
</dbReference>
<dbReference type="Proteomes" id="UP000054350">
    <property type="component" value="Unassembled WGS sequence"/>
</dbReference>
<accession>A0A0L0RYE1</accession>
<dbReference type="FunFam" id="3.30.1330.40:FF:000001">
    <property type="entry name" value="L-PSP family endoribonuclease"/>
    <property type="match status" value="1"/>
</dbReference>
<dbReference type="GO" id="GO:0019239">
    <property type="term" value="F:deaminase activity"/>
    <property type="evidence" value="ECO:0007669"/>
    <property type="project" value="TreeGrafter"/>
</dbReference>
<proteinExistence type="inferred from homology"/>
<name>A0A0L0RYE1_ALLM3</name>
<dbReference type="PANTHER" id="PTHR11803">
    <property type="entry name" value="2-IMINOBUTANOATE/2-IMINOPROPANOATE DEAMINASE RIDA"/>
    <property type="match status" value="1"/>
</dbReference>
<organism evidence="2 3">
    <name type="scientific">Allomyces macrogynus (strain ATCC 38327)</name>
    <name type="common">Allomyces javanicus var. macrogynus</name>
    <dbReference type="NCBI Taxonomy" id="578462"/>
    <lineage>
        <taxon>Eukaryota</taxon>
        <taxon>Fungi</taxon>
        <taxon>Fungi incertae sedis</taxon>
        <taxon>Blastocladiomycota</taxon>
        <taxon>Blastocladiomycetes</taxon>
        <taxon>Blastocladiales</taxon>
        <taxon>Blastocladiaceae</taxon>
        <taxon>Allomyces</taxon>
    </lineage>
</organism>
<dbReference type="OrthoDB" id="309640at2759"/>
<gene>
    <name evidence="2" type="ORF">AMAG_01272</name>
</gene>
<evidence type="ECO:0000256" key="1">
    <source>
        <dbReference type="ARBA" id="ARBA00010552"/>
    </source>
</evidence>
<dbReference type="AlphaFoldDB" id="A0A0L0RYE1"/>
<dbReference type="GO" id="GO:0005829">
    <property type="term" value="C:cytosol"/>
    <property type="evidence" value="ECO:0007669"/>
    <property type="project" value="TreeGrafter"/>
</dbReference>
<dbReference type="VEuPathDB" id="FungiDB:AMAG_01272"/>
<evidence type="ECO:0000313" key="3">
    <source>
        <dbReference type="Proteomes" id="UP000054350"/>
    </source>
</evidence>
<dbReference type="Gene3D" id="3.30.1330.40">
    <property type="entry name" value="RutC-like"/>
    <property type="match status" value="1"/>
</dbReference>
<sequence>MSTSPITAVHTASGPAPIGPYSQAVTVNGFVYCSGQTPLDPKTMQVVAGDVQVQTRQVLNNLKVVLGAAGSDLEHVVKTLVFLKDMNTFTAMNQVYGEFFSTHKPARSTVEVARLPMDAQVEI</sequence>
<dbReference type="Pfam" id="PF01042">
    <property type="entry name" value="Ribonuc_L-PSP"/>
    <property type="match status" value="1"/>
</dbReference>
<dbReference type="OMA" id="IFLTEFK"/>
<reference evidence="3" key="2">
    <citation type="submission" date="2009-11" db="EMBL/GenBank/DDBJ databases">
        <title>The Genome Sequence of Allomyces macrogynus strain ATCC 38327.</title>
        <authorList>
            <consortium name="The Broad Institute Genome Sequencing Platform"/>
            <person name="Russ C."/>
            <person name="Cuomo C."/>
            <person name="Shea T."/>
            <person name="Young S.K."/>
            <person name="Zeng Q."/>
            <person name="Koehrsen M."/>
            <person name="Haas B."/>
            <person name="Borodovsky M."/>
            <person name="Guigo R."/>
            <person name="Alvarado L."/>
            <person name="Berlin A."/>
            <person name="Borenstein D."/>
            <person name="Chen Z."/>
            <person name="Engels R."/>
            <person name="Freedman E."/>
            <person name="Gellesch M."/>
            <person name="Goldberg J."/>
            <person name="Griggs A."/>
            <person name="Gujja S."/>
            <person name="Heiman D."/>
            <person name="Hepburn T."/>
            <person name="Howarth C."/>
            <person name="Jen D."/>
            <person name="Larson L."/>
            <person name="Lewis B."/>
            <person name="Mehta T."/>
            <person name="Park D."/>
            <person name="Pearson M."/>
            <person name="Roberts A."/>
            <person name="Saif S."/>
            <person name="Shenoy N."/>
            <person name="Sisk P."/>
            <person name="Stolte C."/>
            <person name="Sykes S."/>
            <person name="Walk T."/>
            <person name="White J."/>
            <person name="Yandava C."/>
            <person name="Burger G."/>
            <person name="Gray M.W."/>
            <person name="Holland P.W.H."/>
            <person name="King N."/>
            <person name="Lang F.B.F."/>
            <person name="Roger A.J."/>
            <person name="Ruiz-Trillo I."/>
            <person name="Lander E."/>
            <person name="Nusbaum C."/>
        </authorList>
    </citation>
    <scope>NUCLEOTIDE SEQUENCE [LARGE SCALE GENOMIC DNA]</scope>
    <source>
        <strain evidence="3">ATCC 38327</strain>
    </source>
</reference>
<comment type="similarity">
    <text evidence="1">Belongs to the RutC family.</text>
</comment>
<dbReference type="EMBL" id="GG745329">
    <property type="protein sequence ID" value="KNE55373.1"/>
    <property type="molecule type" value="Genomic_DNA"/>
</dbReference>
<dbReference type="GO" id="GO:0005739">
    <property type="term" value="C:mitochondrion"/>
    <property type="evidence" value="ECO:0007669"/>
    <property type="project" value="TreeGrafter"/>
</dbReference>
<dbReference type="CDD" id="cd00448">
    <property type="entry name" value="YjgF_YER057c_UK114_family"/>
    <property type="match status" value="1"/>
</dbReference>
<dbReference type="STRING" id="578462.A0A0L0RYE1"/>